<comment type="pathway">
    <text evidence="5">Quinol/quinone metabolism; menaquinone biosynthesis; menaquinol from 1,4-dihydroxy-2-naphthoate: step 2/2.</text>
</comment>
<dbReference type="InterPro" id="IPR023576">
    <property type="entry name" value="UbiE/COQ5_MeTrFase_CS"/>
</dbReference>
<evidence type="ECO:0000256" key="4">
    <source>
        <dbReference type="ARBA" id="ARBA00022691"/>
    </source>
</evidence>
<evidence type="ECO:0000256" key="3">
    <source>
        <dbReference type="ARBA" id="ARBA00022679"/>
    </source>
</evidence>
<dbReference type="AlphaFoldDB" id="A0A2V1J365"/>
<dbReference type="Gene3D" id="3.40.50.150">
    <property type="entry name" value="Vaccinia Virus protein VP39"/>
    <property type="match status" value="1"/>
</dbReference>
<evidence type="ECO:0000256" key="1">
    <source>
        <dbReference type="ARBA" id="ARBA00022428"/>
    </source>
</evidence>
<evidence type="ECO:0000256" key="5">
    <source>
        <dbReference type="HAMAP-Rule" id="MF_01813"/>
    </source>
</evidence>
<dbReference type="UniPathway" id="UPA00079">
    <property type="reaction ID" value="UER00169"/>
</dbReference>
<evidence type="ECO:0000256" key="2">
    <source>
        <dbReference type="ARBA" id="ARBA00022603"/>
    </source>
</evidence>
<dbReference type="GO" id="GO:0032259">
    <property type="term" value="P:methylation"/>
    <property type="evidence" value="ECO:0007669"/>
    <property type="project" value="UniProtKB-KW"/>
</dbReference>
<dbReference type="InterPro" id="IPR004033">
    <property type="entry name" value="UbiE/COQ5_MeTrFase"/>
</dbReference>
<evidence type="ECO:0000313" key="7">
    <source>
        <dbReference type="EMBL" id="PWB09377.1"/>
    </source>
</evidence>
<gene>
    <name evidence="5" type="primary">menG</name>
    <name evidence="7" type="ORF">C5O25_01680</name>
</gene>
<feature type="region of interest" description="Disordered" evidence="6">
    <location>
        <begin position="1"/>
        <end position="20"/>
    </location>
</feature>
<organism evidence="7 8">
    <name type="scientific">Paramuribaculum intestinale</name>
    <dbReference type="NCBI Taxonomy" id="2094151"/>
    <lineage>
        <taxon>Bacteria</taxon>
        <taxon>Pseudomonadati</taxon>
        <taxon>Bacteroidota</taxon>
        <taxon>Bacteroidia</taxon>
        <taxon>Bacteroidales</taxon>
        <taxon>Muribaculaceae</taxon>
        <taxon>Paramuribaculum</taxon>
    </lineage>
</organism>
<reference evidence="8" key="1">
    <citation type="submission" date="2018-02" db="EMBL/GenBank/DDBJ databases">
        <authorList>
            <person name="Clavel T."/>
            <person name="Strowig T."/>
        </authorList>
    </citation>
    <scope>NUCLEOTIDE SEQUENCE [LARGE SCALE GENOMIC DNA]</scope>
    <source>
        <strain evidence="8">DSM 100764</strain>
    </source>
</reference>
<comment type="caution">
    <text evidence="5">Lacks conserved residue(s) required for the propagation of feature annotation.</text>
</comment>
<keyword evidence="8" id="KW-1185">Reference proteome</keyword>
<evidence type="ECO:0000256" key="6">
    <source>
        <dbReference type="SAM" id="MobiDB-lite"/>
    </source>
</evidence>
<name>A0A2V1J365_9BACT</name>
<keyword evidence="2 5" id="KW-0489">Methyltransferase</keyword>
<dbReference type="EC" id="2.1.1.163" evidence="5"/>
<dbReference type="PANTHER" id="PTHR43591:SF24">
    <property type="entry name" value="2-METHOXY-6-POLYPRENYL-1,4-BENZOQUINOL METHYLASE, MITOCHONDRIAL"/>
    <property type="match status" value="1"/>
</dbReference>
<dbReference type="GO" id="GO:0009234">
    <property type="term" value="P:menaquinone biosynthetic process"/>
    <property type="evidence" value="ECO:0007669"/>
    <property type="project" value="UniProtKB-UniRule"/>
</dbReference>
<dbReference type="EMBL" id="PUBV01000002">
    <property type="protein sequence ID" value="PWB09377.1"/>
    <property type="molecule type" value="Genomic_DNA"/>
</dbReference>
<feature type="binding site" evidence="5">
    <location>
        <position position="71"/>
    </location>
    <ligand>
        <name>S-adenosyl-L-methionine</name>
        <dbReference type="ChEBI" id="CHEBI:59789"/>
    </ligand>
</feature>
<keyword evidence="1 5" id="KW-0474">Menaquinone biosynthesis</keyword>
<dbReference type="Pfam" id="PF01209">
    <property type="entry name" value="Ubie_methyltran"/>
    <property type="match status" value="1"/>
</dbReference>
<dbReference type="PROSITE" id="PS01184">
    <property type="entry name" value="UBIE_2"/>
    <property type="match status" value="1"/>
</dbReference>
<dbReference type="PROSITE" id="PS51608">
    <property type="entry name" value="SAM_MT_UBIE"/>
    <property type="match status" value="1"/>
</dbReference>
<comment type="function">
    <text evidence="5">Methyltransferase required for the conversion of demethylmenaquinol (DMKH2) to menaquinol (MKH2).</text>
</comment>
<proteinExistence type="inferred from homology"/>
<dbReference type="RefSeq" id="WP_107034999.1">
    <property type="nucleotide sequence ID" value="NZ_CAOOBX010000002.1"/>
</dbReference>
<dbReference type="Proteomes" id="UP000244925">
    <property type="component" value="Unassembled WGS sequence"/>
</dbReference>
<comment type="caution">
    <text evidence="7">The sequence shown here is derived from an EMBL/GenBank/DDBJ whole genome shotgun (WGS) entry which is preliminary data.</text>
</comment>
<dbReference type="HAMAP" id="MF_01813">
    <property type="entry name" value="MenG_UbiE_methyltr"/>
    <property type="match status" value="1"/>
</dbReference>
<dbReference type="CDD" id="cd02440">
    <property type="entry name" value="AdoMet_MTases"/>
    <property type="match status" value="1"/>
</dbReference>
<keyword evidence="4 5" id="KW-0949">S-adenosyl-L-methionine</keyword>
<feature type="binding site" evidence="5">
    <location>
        <position position="91"/>
    </location>
    <ligand>
        <name>S-adenosyl-L-methionine</name>
        <dbReference type="ChEBI" id="CHEBI:59789"/>
    </ligand>
</feature>
<dbReference type="SUPFAM" id="SSF53335">
    <property type="entry name" value="S-adenosyl-L-methionine-dependent methyltransferases"/>
    <property type="match status" value="1"/>
</dbReference>
<accession>A0A2V1J365</accession>
<keyword evidence="3 5" id="KW-0808">Transferase</keyword>
<dbReference type="InterPro" id="IPR029063">
    <property type="entry name" value="SAM-dependent_MTases_sf"/>
</dbReference>
<feature type="binding site" evidence="5">
    <location>
        <begin position="119"/>
        <end position="120"/>
    </location>
    <ligand>
        <name>S-adenosyl-L-methionine</name>
        <dbReference type="ChEBI" id="CHEBI:59789"/>
    </ligand>
</feature>
<dbReference type="NCBIfam" id="TIGR01934">
    <property type="entry name" value="MenG_MenH_UbiE"/>
    <property type="match status" value="1"/>
</dbReference>
<dbReference type="GO" id="GO:0043770">
    <property type="term" value="F:demethylmenaquinone methyltransferase activity"/>
    <property type="evidence" value="ECO:0007669"/>
    <property type="project" value="UniProtKB-UniRule"/>
</dbReference>
<protein>
    <recommendedName>
        <fullName evidence="5">Demethylmenaquinone methyltransferase</fullName>
        <ecNumber evidence="5">2.1.1.163</ecNumber>
    </recommendedName>
</protein>
<evidence type="ECO:0000313" key="8">
    <source>
        <dbReference type="Proteomes" id="UP000244925"/>
    </source>
</evidence>
<dbReference type="NCBIfam" id="NF001244">
    <property type="entry name" value="PRK00216.1-5"/>
    <property type="match status" value="1"/>
</dbReference>
<comment type="similarity">
    <text evidence="5">Belongs to the class I-like SAM-binding methyltransferase superfamily. MenG/UbiE family.</text>
</comment>
<dbReference type="PANTHER" id="PTHR43591">
    <property type="entry name" value="METHYLTRANSFERASE"/>
    <property type="match status" value="1"/>
</dbReference>
<sequence>MGAECENVKPDASSPDDKASQVRRMFDRIAPSYDFMNRAMTLGIDRLWRRKAVGLVARHGGTRILDVATGTGDLALQMARRIDGAEITGVDLSEGMIGIGREKVARAGMSDRISLMAADCLALPFADATFDAVTAAFGVRNFADLSAGMREMARVTRPGGMLCVIELSTPRGPVTGPLYRLYTRGIVPALGRLVSRDSNAYSYLPQSIAAVPQGREMCALLEASGWKSASHLPLTFGSCTIYLAYN</sequence>
<comment type="catalytic activity">
    <reaction evidence="5">
        <text>a 2-demethylmenaquinol + S-adenosyl-L-methionine = a menaquinol + S-adenosyl-L-homocysteine + H(+)</text>
        <dbReference type="Rhea" id="RHEA:42640"/>
        <dbReference type="Rhea" id="RHEA-COMP:9539"/>
        <dbReference type="Rhea" id="RHEA-COMP:9563"/>
        <dbReference type="ChEBI" id="CHEBI:15378"/>
        <dbReference type="ChEBI" id="CHEBI:18151"/>
        <dbReference type="ChEBI" id="CHEBI:55437"/>
        <dbReference type="ChEBI" id="CHEBI:57856"/>
        <dbReference type="ChEBI" id="CHEBI:59789"/>
        <dbReference type="EC" id="2.1.1.163"/>
    </reaction>
</comment>